<keyword evidence="9" id="KW-1185">Reference proteome</keyword>
<dbReference type="SUPFAM" id="SSF103481">
    <property type="entry name" value="Multidrug resistance efflux transporter EmrE"/>
    <property type="match status" value="2"/>
</dbReference>
<accession>A0A9J7BJ05</accession>
<sequence>MDSTMKARAYLLMLFVVAIWGATFVVVKDALADASPAAFNLARMALASIVLGVGYHRYLRGLRSWHIGAGAIVGFCLAMGYQFQTLGLVWTTPSKSAFITGMVVVLVPLFSMIPGLHPPGTRRPRWNAFLGAAVAFAGIALLTAPGISGAKGLAAAIPDFRQINKGDVLSFGCAVGFALHCLALGHLSPKIDFKPLATLQVGWCAVFMAVTLPVMGPPHLHWSERLVSALLITAVLATAAALSIQSWAQSILPSTHTALMLTLEPVFAWITSFLVLGERLGLRPATGAMLILGGIALTELVPQPGHVPSAHEV</sequence>
<proteinExistence type="predicted"/>
<dbReference type="AlphaFoldDB" id="A0A9J7BJ05"/>
<evidence type="ECO:0000256" key="6">
    <source>
        <dbReference type="SAM" id="Phobius"/>
    </source>
</evidence>
<feature type="transmembrane region" description="Helical" evidence="6">
    <location>
        <begin position="196"/>
        <end position="214"/>
    </location>
</feature>
<dbReference type="InterPro" id="IPR051258">
    <property type="entry name" value="Diverse_Substrate_Transporter"/>
</dbReference>
<feature type="transmembrane region" description="Helical" evidence="6">
    <location>
        <begin position="96"/>
        <end position="116"/>
    </location>
</feature>
<evidence type="ECO:0000313" key="8">
    <source>
        <dbReference type="EMBL" id="UWZ82465.1"/>
    </source>
</evidence>
<dbReference type="Proteomes" id="UP001059380">
    <property type="component" value="Chromosome"/>
</dbReference>
<dbReference type="PANTHER" id="PTHR42920:SF5">
    <property type="entry name" value="EAMA DOMAIN-CONTAINING PROTEIN"/>
    <property type="match status" value="1"/>
</dbReference>
<feature type="transmembrane region" description="Helical" evidence="6">
    <location>
        <begin position="7"/>
        <end position="25"/>
    </location>
</feature>
<evidence type="ECO:0000259" key="7">
    <source>
        <dbReference type="Pfam" id="PF00892"/>
    </source>
</evidence>
<comment type="subcellular location">
    <subcellularLocation>
        <location evidence="1">Cell membrane</location>
        <topology evidence="1">Multi-pass membrane protein</topology>
    </subcellularLocation>
</comment>
<feature type="transmembrane region" description="Helical" evidence="6">
    <location>
        <begin position="128"/>
        <end position="148"/>
    </location>
</feature>
<dbReference type="KEGG" id="orp:MOP44_18035"/>
<feature type="transmembrane region" description="Helical" evidence="6">
    <location>
        <begin position="226"/>
        <end position="244"/>
    </location>
</feature>
<evidence type="ECO:0000256" key="2">
    <source>
        <dbReference type="ARBA" id="ARBA00022475"/>
    </source>
</evidence>
<keyword evidence="5 6" id="KW-0472">Membrane</keyword>
<dbReference type="PANTHER" id="PTHR42920">
    <property type="entry name" value="OS03G0707200 PROTEIN-RELATED"/>
    <property type="match status" value="1"/>
</dbReference>
<gene>
    <name evidence="8" type="ORF">MOP44_18035</name>
</gene>
<dbReference type="InterPro" id="IPR000620">
    <property type="entry name" value="EamA_dom"/>
</dbReference>
<evidence type="ECO:0000256" key="3">
    <source>
        <dbReference type="ARBA" id="ARBA00022692"/>
    </source>
</evidence>
<feature type="domain" description="EamA" evidence="7">
    <location>
        <begin position="165"/>
        <end position="298"/>
    </location>
</feature>
<feature type="domain" description="EamA" evidence="7">
    <location>
        <begin position="9"/>
        <end position="143"/>
    </location>
</feature>
<keyword evidence="3 6" id="KW-0812">Transmembrane</keyword>
<dbReference type="Pfam" id="PF00892">
    <property type="entry name" value="EamA"/>
    <property type="match status" value="2"/>
</dbReference>
<evidence type="ECO:0000256" key="5">
    <source>
        <dbReference type="ARBA" id="ARBA00023136"/>
    </source>
</evidence>
<dbReference type="RefSeq" id="WP_260791649.1">
    <property type="nucleotide sequence ID" value="NZ_CP093313.1"/>
</dbReference>
<dbReference type="InterPro" id="IPR037185">
    <property type="entry name" value="EmrE-like"/>
</dbReference>
<dbReference type="GO" id="GO:0005886">
    <property type="term" value="C:plasma membrane"/>
    <property type="evidence" value="ECO:0007669"/>
    <property type="project" value="UniProtKB-SubCell"/>
</dbReference>
<evidence type="ECO:0000256" key="4">
    <source>
        <dbReference type="ARBA" id="ARBA00022989"/>
    </source>
</evidence>
<feature type="transmembrane region" description="Helical" evidence="6">
    <location>
        <begin position="67"/>
        <end position="90"/>
    </location>
</feature>
<keyword evidence="2" id="KW-1003">Cell membrane</keyword>
<evidence type="ECO:0000313" key="9">
    <source>
        <dbReference type="Proteomes" id="UP001059380"/>
    </source>
</evidence>
<evidence type="ECO:0000256" key="1">
    <source>
        <dbReference type="ARBA" id="ARBA00004651"/>
    </source>
</evidence>
<protein>
    <submittedName>
        <fullName evidence="8">DMT family transporter</fullName>
    </submittedName>
</protein>
<keyword evidence="4 6" id="KW-1133">Transmembrane helix</keyword>
<reference evidence="8" key="1">
    <citation type="submission" date="2021-04" db="EMBL/GenBank/DDBJ databases">
        <title>Phylogenetic analysis of Acidobacteriaceae.</title>
        <authorList>
            <person name="Qiu L."/>
            <person name="Zhang Q."/>
        </authorList>
    </citation>
    <scope>NUCLEOTIDE SEQUENCE</scope>
    <source>
        <strain evidence="8">DSM 25168</strain>
    </source>
</reference>
<dbReference type="EMBL" id="CP093313">
    <property type="protein sequence ID" value="UWZ82465.1"/>
    <property type="molecule type" value="Genomic_DNA"/>
</dbReference>
<organism evidence="8 9">
    <name type="scientific">Occallatibacter riparius</name>
    <dbReference type="NCBI Taxonomy" id="1002689"/>
    <lineage>
        <taxon>Bacteria</taxon>
        <taxon>Pseudomonadati</taxon>
        <taxon>Acidobacteriota</taxon>
        <taxon>Terriglobia</taxon>
        <taxon>Terriglobales</taxon>
        <taxon>Acidobacteriaceae</taxon>
        <taxon>Occallatibacter</taxon>
    </lineage>
</organism>
<feature type="transmembrane region" description="Helical" evidence="6">
    <location>
        <begin position="168"/>
        <end position="187"/>
    </location>
</feature>
<dbReference type="Gene3D" id="1.10.3730.20">
    <property type="match status" value="1"/>
</dbReference>
<name>A0A9J7BJ05_9BACT</name>
<feature type="transmembrane region" description="Helical" evidence="6">
    <location>
        <begin position="37"/>
        <end position="55"/>
    </location>
</feature>